<dbReference type="InterPro" id="IPR008258">
    <property type="entry name" value="Transglycosylase_SLT_dom_1"/>
</dbReference>
<protein>
    <submittedName>
        <fullName evidence="5">Uncharacterized protein</fullName>
    </submittedName>
</protein>
<dbReference type="RefSeq" id="WP_073537096.1">
    <property type="nucleotide sequence ID" value="NZ_CP018335.1"/>
</dbReference>
<evidence type="ECO:0000259" key="3">
    <source>
        <dbReference type="Pfam" id="PF01464"/>
    </source>
</evidence>
<feature type="region of interest" description="Disordered" evidence="2">
    <location>
        <begin position="1165"/>
        <end position="1200"/>
    </location>
</feature>
<feature type="domain" description="Transglycosylase SLT" evidence="3">
    <location>
        <begin position="1431"/>
        <end position="1532"/>
    </location>
</feature>
<reference evidence="5 6" key="1">
    <citation type="submission" date="2016-12" db="EMBL/GenBank/DDBJ databases">
        <title>Complete genome sequence of Clostridium kluyveri JZZ isolated from the pit mud of a Chinese flavor liquor-making factory.</title>
        <authorList>
            <person name="Wang Y."/>
        </authorList>
    </citation>
    <scope>NUCLEOTIDE SEQUENCE [LARGE SCALE GENOMIC DNA]</scope>
    <source>
        <strain evidence="5 6">JZZ</strain>
    </source>
</reference>
<dbReference type="PANTHER" id="PTHR21525:SF9">
    <property type="entry name" value="CHANNEL_COLICIN DOMAIN-CONTAINING PROTEIN"/>
    <property type="match status" value="1"/>
</dbReference>
<evidence type="ECO:0000256" key="1">
    <source>
        <dbReference type="SAM" id="Coils"/>
    </source>
</evidence>
<dbReference type="Pfam" id="PF20155">
    <property type="entry name" value="TMP_3"/>
    <property type="match status" value="1"/>
</dbReference>
<feature type="coiled-coil region" evidence="1">
    <location>
        <begin position="620"/>
        <end position="651"/>
    </location>
</feature>
<evidence type="ECO:0000259" key="4">
    <source>
        <dbReference type="Pfam" id="PF20155"/>
    </source>
</evidence>
<proteinExistence type="predicted"/>
<dbReference type="OrthoDB" id="28713at2"/>
<evidence type="ECO:0000313" key="6">
    <source>
        <dbReference type="Proteomes" id="UP000184604"/>
    </source>
</evidence>
<dbReference type="PANTHER" id="PTHR21525">
    <property type="entry name" value="MOTILE SPERM PROTEIN"/>
    <property type="match status" value="1"/>
</dbReference>
<gene>
    <name evidence="5" type="ORF">BS101_00635</name>
</gene>
<dbReference type="EMBL" id="CP018335">
    <property type="protein sequence ID" value="APM37376.1"/>
    <property type="molecule type" value="Genomic_DNA"/>
</dbReference>
<feature type="domain" description="Tape measure protein N-terminal" evidence="4">
    <location>
        <begin position="126"/>
        <end position="301"/>
    </location>
</feature>
<organism evidence="5 6">
    <name type="scientific">Clostridium kluyveri</name>
    <dbReference type="NCBI Taxonomy" id="1534"/>
    <lineage>
        <taxon>Bacteria</taxon>
        <taxon>Bacillati</taxon>
        <taxon>Bacillota</taxon>
        <taxon>Clostridia</taxon>
        <taxon>Eubacteriales</taxon>
        <taxon>Clostridiaceae</taxon>
        <taxon>Clostridium</taxon>
    </lineage>
</organism>
<accession>A0A1L5F2Z7</accession>
<dbReference type="SUPFAM" id="SSF53955">
    <property type="entry name" value="Lysozyme-like"/>
    <property type="match status" value="1"/>
</dbReference>
<dbReference type="Pfam" id="PF01464">
    <property type="entry name" value="SLT"/>
    <property type="match status" value="1"/>
</dbReference>
<sequence>MAEREIYHLDIVIGVQGDESSKKKISALDRYFEQTQKRANILDKMSVSPSAKINDRATSRIEKINSTLNKLNRLVASPTVMIKDKVSGSLSIMRSGINKVISAATSLEGALLGVGSAWAGIIKPMQLSGDFEQTQIAFTTMLKSAEQANSFLTQAQDMANATPFEFPQLANASKKMLAFGWDVKSILPDLATIGDAASGLGLGAEGINQITLALGQMKAKGRVQGDEILQLTEAGVPAAKILQEQLGLTAEQVGEIGKQGLESDKAIKALLTGMNQRFGGMMQNQAKTALGLMSTLKDTLDNKFLTQWGTGLWSGIKPGLTKVTTWLDKNDKKVTELGKLFRKAGENVSTFIGGGLEKSQQRLSKLMDSSQWKNADFGGKITLAWDKVIAEPLSSWWSGDGRPKINKVASEMGSSIGSVLGGGIIAVLDAFSGGDDINKTGNTAGKSFLDAFLKAFNTDEIIKKLLTAFKDTNLNAVKNPSAESIAKAGILDYGLYALGGGALIKGGAKAAKGAFKLGKWAVGKKGVKTAASAAEEMAGAAGSASSTSSKASNPFSEEINRLKANIEDAKKGVINSSKDVKNKQKSYTTTRDTFKEVRNTKTSSELSKAASAFRKAADESKAAEQLRKSSQEKLNQAIKNYDNLIKRSQNVGKGKNVPESLSKQINTAQTRVDNARKKVRSAGINESKKKETYNKARDTFKSAKDVGNTSDLKKAAEDFRKAANDSANAEKLRKANQDKLNKTVKEYNDFVKKSKDVKNVGKGVSEGTFAGIFSKIGKLTERVPLLGKVGKVAKKVPLLGAGLTLAGAGLDIVTSSDKKRATVGAAGNIAGGLVGMKAGATIGGTIGSIFGPVGTAVGAGVGGIAGGIAGSIGGEKALDWIYDKTGPAVKYLKSGFNDAKKSVQTSWNGLGKWFDSNVSTPVSSGFNNAKKSIENKWSNTKTWFGNKVGTPLKNGAINTINFTVGAFEMGKDAAAKAWSPYGQWLNTNVFTPVKNKASETGKWLGDKVGEGKTWASNKWSDFSSWWGSNVATPVKDAASSAGQWIAEKYGEAKTWALNKWSDFSIWWGTNVSEPVKGYASSAGQWIGERFNDAKSTAHTAWTGFSGWWSENIAEPTKSVATTVGDWIGSKFSAARKTAETAWTDFSEWFEKHISGPVSDFIKKAEKRGEQTTGLSTANGKNNGGKTPGKNANGGITSGPELSWVGEAGTEAIIPLSSGRRSRGLQLWQQAGRMLGVKMFANGGIVGNGSAGGSKVAKATANISTAITLGDDALTQFKKYGNKINDNLSSGILDNKKVSTNSVNRVTNESGSILNLFSRTGHVYGGAIMNDFAQGIRAATSDVTSAVKILTDKVIEEFKTGFEIHSPSAVMTRLSKFIPQGVIKGMTSIDIKAFIKSWIGDISSMAGGMSGNVSGWLSAAMAITGTPMSFLPMLQNIAMHESGGNPRAINLWDSNAAAGHPSKGIMQMIDETFNRWALPGMNDIWNPIHNIVSSIRYMIGRYGSIANVPGIRSQLAGGSYVGYATGTDNAKKGLARINERGWEFVDFAGGENVLTHNKSVSLMDRAANSINRIKNAVSGLSLTDTENKDIPENLSYYTSQPQVAMAGASYGDINVDVENNFNSDPDIDEIVIQATKRFATELRKTLQNTKR</sequence>
<dbReference type="InterPro" id="IPR013491">
    <property type="entry name" value="Tape_meas_N"/>
</dbReference>
<dbReference type="Gene3D" id="1.10.530.10">
    <property type="match status" value="1"/>
</dbReference>
<dbReference type="InterPro" id="IPR023346">
    <property type="entry name" value="Lysozyme-like_dom_sf"/>
</dbReference>
<dbReference type="NCBIfam" id="TIGR02675">
    <property type="entry name" value="tape_meas_nterm"/>
    <property type="match status" value="1"/>
</dbReference>
<evidence type="ECO:0000256" key="2">
    <source>
        <dbReference type="SAM" id="MobiDB-lite"/>
    </source>
</evidence>
<keyword evidence="1" id="KW-0175">Coiled coil</keyword>
<evidence type="ECO:0000313" key="5">
    <source>
        <dbReference type="EMBL" id="APM37376.1"/>
    </source>
</evidence>
<dbReference type="Proteomes" id="UP000184604">
    <property type="component" value="Chromosome"/>
</dbReference>
<name>A0A1L5F2Z7_CLOKL</name>
<dbReference type="CDD" id="cd13402">
    <property type="entry name" value="LT_TF-like"/>
    <property type="match status" value="1"/>
</dbReference>